<feature type="transmembrane region" description="Helical" evidence="8">
    <location>
        <begin position="398"/>
        <end position="423"/>
    </location>
</feature>
<organism evidence="9 10">
    <name type="scientific">Hyphopichia burtonii NRRL Y-1933</name>
    <dbReference type="NCBI Taxonomy" id="984485"/>
    <lineage>
        <taxon>Eukaryota</taxon>
        <taxon>Fungi</taxon>
        <taxon>Dikarya</taxon>
        <taxon>Ascomycota</taxon>
        <taxon>Saccharomycotina</taxon>
        <taxon>Pichiomycetes</taxon>
        <taxon>Debaryomycetaceae</taxon>
        <taxon>Hyphopichia</taxon>
    </lineage>
</organism>
<dbReference type="Pfam" id="PF00474">
    <property type="entry name" value="SSF"/>
    <property type="match status" value="1"/>
</dbReference>
<feature type="transmembrane region" description="Helical" evidence="8">
    <location>
        <begin position="429"/>
        <end position="449"/>
    </location>
</feature>
<evidence type="ECO:0000256" key="8">
    <source>
        <dbReference type="SAM" id="Phobius"/>
    </source>
</evidence>
<gene>
    <name evidence="9" type="ORF">HYPBUDRAFT_151558</name>
</gene>
<dbReference type="PANTHER" id="PTHR46154:SF4">
    <property type="entry name" value="UREA ACTIVE TRANSPORTER"/>
    <property type="match status" value="1"/>
</dbReference>
<feature type="transmembrane region" description="Helical" evidence="8">
    <location>
        <begin position="255"/>
        <end position="272"/>
    </location>
</feature>
<feature type="transmembrane region" description="Helical" evidence="8">
    <location>
        <begin position="292"/>
        <end position="317"/>
    </location>
</feature>
<feature type="transmembrane region" description="Helical" evidence="8">
    <location>
        <begin position="456"/>
        <end position="476"/>
    </location>
</feature>
<feature type="transmembrane region" description="Helical" evidence="8">
    <location>
        <begin position="132"/>
        <end position="153"/>
    </location>
</feature>
<dbReference type="STRING" id="984485.A0A1E4RS19"/>
<dbReference type="GO" id="GO:0005886">
    <property type="term" value="C:plasma membrane"/>
    <property type="evidence" value="ECO:0007669"/>
    <property type="project" value="EnsemblFungi"/>
</dbReference>
<evidence type="ECO:0000313" key="9">
    <source>
        <dbReference type="EMBL" id="ODV70080.1"/>
    </source>
</evidence>
<dbReference type="OrthoDB" id="6132759at2759"/>
<reference evidence="10" key="1">
    <citation type="submission" date="2016-05" db="EMBL/GenBank/DDBJ databases">
        <title>Comparative genomics of biotechnologically important yeasts.</title>
        <authorList>
            <consortium name="DOE Joint Genome Institute"/>
            <person name="Riley R."/>
            <person name="Haridas S."/>
            <person name="Wolfe K.H."/>
            <person name="Lopes M.R."/>
            <person name="Hittinger C.T."/>
            <person name="Goker M."/>
            <person name="Salamov A."/>
            <person name="Wisecaver J."/>
            <person name="Long T.M."/>
            <person name="Aerts A.L."/>
            <person name="Barry K."/>
            <person name="Choi C."/>
            <person name="Clum A."/>
            <person name="Coughlan A.Y."/>
            <person name="Deshpande S."/>
            <person name="Douglass A.P."/>
            <person name="Hanson S.J."/>
            <person name="Klenk H.-P."/>
            <person name="Labutti K."/>
            <person name="Lapidus A."/>
            <person name="Lindquist E."/>
            <person name="Lipzen A."/>
            <person name="Meier-Kolthoff J.P."/>
            <person name="Ohm R.A."/>
            <person name="Otillar R.P."/>
            <person name="Pangilinan J."/>
            <person name="Peng Y."/>
            <person name="Rokas A."/>
            <person name="Rosa C.A."/>
            <person name="Scheuner C."/>
            <person name="Sibirny A.A."/>
            <person name="Slot J.C."/>
            <person name="Stielow J.B."/>
            <person name="Sun H."/>
            <person name="Kurtzman C.P."/>
            <person name="Blackwell M."/>
            <person name="Grigoriev I.V."/>
            <person name="Jeffries T.W."/>
        </authorList>
    </citation>
    <scope>NUCLEOTIDE SEQUENCE [LARGE SCALE GENOMIC DNA]</scope>
    <source>
        <strain evidence="10">NRRL Y-1933</strain>
    </source>
</reference>
<keyword evidence="4 8" id="KW-0812">Transmembrane</keyword>
<dbReference type="GO" id="GO:0015489">
    <property type="term" value="F:putrescine transmembrane transporter activity"/>
    <property type="evidence" value="ECO:0007669"/>
    <property type="project" value="EnsemblFungi"/>
</dbReference>
<feature type="transmembrane region" description="Helical" evidence="8">
    <location>
        <begin position="620"/>
        <end position="645"/>
    </location>
</feature>
<dbReference type="PROSITE" id="PS50283">
    <property type="entry name" value="NA_SOLUT_SYMP_3"/>
    <property type="match status" value="1"/>
</dbReference>
<name>A0A1E4RS19_9ASCO</name>
<dbReference type="CDD" id="cd11476">
    <property type="entry name" value="SLC5sbd_DUR3"/>
    <property type="match status" value="1"/>
</dbReference>
<dbReference type="EMBL" id="KV454538">
    <property type="protein sequence ID" value="ODV70080.1"/>
    <property type="molecule type" value="Genomic_DNA"/>
</dbReference>
<feature type="transmembrane region" description="Helical" evidence="8">
    <location>
        <begin position="90"/>
        <end position="111"/>
    </location>
</feature>
<dbReference type="InterPro" id="IPR031155">
    <property type="entry name" value="DUR"/>
</dbReference>
<dbReference type="InterPro" id="IPR001734">
    <property type="entry name" value="Na/solute_symporter"/>
</dbReference>
<feature type="transmembrane region" description="Helical" evidence="8">
    <location>
        <begin position="56"/>
        <end position="78"/>
    </location>
</feature>
<keyword evidence="5 8" id="KW-1133">Transmembrane helix</keyword>
<feature type="transmembrane region" description="Helical" evidence="8">
    <location>
        <begin position="197"/>
        <end position="215"/>
    </location>
</feature>
<protein>
    <submittedName>
        <fullName evidence="9">Na+/solute symporter</fullName>
    </submittedName>
</protein>
<feature type="transmembrane region" description="Helical" evidence="8">
    <location>
        <begin position="496"/>
        <end position="518"/>
    </location>
</feature>
<accession>A0A1E4RS19</accession>
<comment type="similarity">
    <text evidence="2 7">Belongs to the sodium:solute symporter (SSF) (TC 2.A.21) family.</text>
</comment>
<evidence type="ECO:0000256" key="7">
    <source>
        <dbReference type="RuleBase" id="RU362091"/>
    </source>
</evidence>
<feature type="transmembrane region" description="Helical" evidence="8">
    <location>
        <begin position="165"/>
        <end position="185"/>
    </location>
</feature>
<evidence type="ECO:0000313" key="10">
    <source>
        <dbReference type="Proteomes" id="UP000095085"/>
    </source>
</evidence>
<evidence type="ECO:0000256" key="4">
    <source>
        <dbReference type="ARBA" id="ARBA00022692"/>
    </source>
</evidence>
<dbReference type="GO" id="GO:0015606">
    <property type="term" value="F:spermidine transmembrane transporter activity"/>
    <property type="evidence" value="ECO:0007669"/>
    <property type="project" value="EnsemblFungi"/>
</dbReference>
<keyword evidence="6 8" id="KW-0472">Membrane</keyword>
<evidence type="ECO:0000256" key="2">
    <source>
        <dbReference type="ARBA" id="ARBA00006434"/>
    </source>
</evidence>
<dbReference type="AlphaFoldDB" id="A0A1E4RS19"/>
<dbReference type="RefSeq" id="XP_020079147.1">
    <property type="nucleotide sequence ID" value="XM_020220558.1"/>
</dbReference>
<dbReference type="GeneID" id="30995108"/>
<feature type="transmembrane region" description="Helical" evidence="8">
    <location>
        <begin position="12"/>
        <end position="36"/>
    </location>
</feature>
<sequence>MPTATYVPLPQGAGYAVVVGLGAVFAAIMVATTFCLKRYNKEIMTSENFSTAGRSVNTFLMSAAVVSSWTWAATLLTSTVQTYNNGVCGAYYYAAGATVQIILFSCLAIKGKERAPAAHTYLEIVKSRYGKVTHCVFIFWGLACNILVTAMLLSGGSAVVNDLTGMNIVAACLLLPLGVVVYTLFGGIKATFLTDYAHTVVIIVILMVFGFTAFATSSSLGSPGAVWDAVSELAKTNPRDGNADGSYLTMHSRSGGIFFVINIVGNFGTVFLDNGYFNKAFAANPASTMPGYVLGGLAWFAIPMFCATTLGLSALALESTPSWPTYPNKMTSAEVSAGLVLPNAATALLGTGGAVCSLLLIFMAVTSAMSAELIAVSTISSYDIYRTYINPKANGKQVIFVSHVSVIIFAYVMAGFAIGLYYAGISMGYLYELMGIIIGGAVLPAALTLLSRKQNFWAATLTPPISTALAIMSWLVCTKKKFGEITIETTFEDDAMLTGNIVALLSPLVLIPLLTLIFKPQNFDWEVMKDIERVDEEDELKEAEHLKDTEKDHVHPVKSQVSVAATEIAVTQKGQFEKDQKNLHQSFKIAATICIVLALCFIILWPMPMYGSSYVFSKRFFTGWIVVLFIWIFFSSFVVVIGPLVQGRDAMFYTFRGIYWDMTGQSWKLREWQNANPEKLHAVQSQVSAQLSKSFNGHVVDGKIPGNDGYITPARHIDEELEDIKKDEQ</sequence>
<keyword evidence="3" id="KW-0813">Transport</keyword>
<dbReference type="PANTHER" id="PTHR46154">
    <property type="match status" value="1"/>
</dbReference>
<dbReference type="Proteomes" id="UP000095085">
    <property type="component" value="Unassembled WGS sequence"/>
</dbReference>
<evidence type="ECO:0000256" key="1">
    <source>
        <dbReference type="ARBA" id="ARBA00004141"/>
    </source>
</evidence>
<dbReference type="Gene3D" id="1.20.1730.10">
    <property type="entry name" value="Sodium/glucose cotransporter"/>
    <property type="match status" value="1"/>
</dbReference>
<dbReference type="FunFam" id="1.20.1730.10:FF:000006">
    <property type="entry name" value="Urea active transporter"/>
    <property type="match status" value="1"/>
</dbReference>
<keyword evidence="10" id="KW-1185">Reference proteome</keyword>
<dbReference type="InterPro" id="IPR038377">
    <property type="entry name" value="Na/Glc_symporter_sf"/>
</dbReference>
<evidence type="ECO:0000256" key="3">
    <source>
        <dbReference type="ARBA" id="ARBA00022448"/>
    </source>
</evidence>
<comment type="subcellular location">
    <subcellularLocation>
        <location evidence="1">Membrane</location>
        <topology evidence="1">Multi-pass membrane protein</topology>
    </subcellularLocation>
</comment>
<feature type="transmembrane region" description="Helical" evidence="8">
    <location>
        <begin position="587"/>
        <end position="608"/>
    </location>
</feature>
<proteinExistence type="inferred from homology"/>
<dbReference type="GO" id="GO:0015204">
    <property type="term" value="F:urea transmembrane transporter activity"/>
    <property type="evidence" value="ECO:0007669"/>
    <property type="project" value="EnsemblFungi"/>
</dbReference>
<dbReference type="NCBIfam" id="TIGR00813">
    <property type="entry name" value="sss"/>
    <property type="match status" value="1"/>
</dbReference>
<evidence type="ECO:0000256" key="5">
    <source>
        <dbReference type="ARBA" id="ARBA00022989"/>
    </source>
</evidence>
<evidence type="ECO:0000256" key="6">
    <source>
        <dbReference type="ARBA" id="ARBA00023136"/>
    </source>
</evidence>